<dbReference type="Gene3D" id="3.40.1490.10">
    <property type="entry name" value="Bit1"/>
    <property type="match status" value="1"/>
</dbReference>
<dbReference type="PANTHER" id="PTHR46194">
    <property type="entry name" value="PEPTIDYL-TRNA HYDROLASE PTRHD1-RELATED"/>
    <property type="match status" value="1"/>
</dbReference>
<dbReference type="AlphaFoldDB" id="A0A4P9X1Q8"/>
<evidence type="ECO:0000256" key="2">
    <source>
        <dbReference type="ARBA" id="ARBA00022801"/>
    </source>
</evidence>
<dbReference type="OrthoDB" id="201213at2759"/>
<accession>A0A4P9X1Q8</accession>
<dbReference type="Pfam" id="PF01981">
    <property type="entry name" value="PTH2"/>
    <property type="match status" value="1"/>
</dbReference>
<gene>
    <name evidence="4" type="ORF">CXG81DRAFT_28361</name>
</gene>
<dbReference type="InterPro" id="IPR023476">
    <property type="entry name" value="Pep_tRNA_hydro_II_dom_sf"/>
</dbReference>
<dbReference type="InterPro" id="IPR042237">
    <property type="entry name" value="PTRHD1"/>
</dbReference>
<reference evidence="5" key="1">
    <citation type="journal article" date="2018" name="Nat. Microbiol.">
        <title>Leveraging single-cell genomics to expand the fungal tree of life.</title>
        <authorList>
            <person name="Ahrendt S.R."/>
            <person name="Quandt C.A."/>
            <person name="Ciobanu D."/>
            <person name="Clum A."/>
            <person name="Salamov A."/>
            <person name="Andreopoulos B."/>
            <person name="Cheng J.F."/>
            <person name="Woyke T."/>
            <person name="Pelin A."/>
            <person name="Henrissat B."/>
            <person name="Reynolds N.K."/>
            <person name="Benny G.L."/>
            <person name="Smith M.E."/>
            <person name="James T.Y."/>
            <person name="Grigoriev I.V."/>
        </authorList>
    </citation>
    <scope>NUCLEOTIDE SEQUENCE [LARGE SCALE GENOMIC DNA]</scope>
    <source>
        <strain evidence="5">ATCC 52028</strain>
    </source>
</reference>
<proteinExistence type="predicted"/>
<dbReference type="PANTHER" id="PTHR46194:SF1">
    <property type="entry name" value="PEPTIDYL-TRNA HYDROLASE PTRHD1-RELATED"/>
    <property type="match status" value="1"/>
</dbReference>
<sequence>MPHRAQRAAVKAEQAAAAATDAPRDPLVMYMVMRKDLKSQFKFTTGALMAQAAHGTAKALHVFRDRLDTEAYLDDIDHMHKVTLRVATGSELTDTAERLDAAGVPYVIWVENPERIETCLVTAPGRKSVIGSHLRHLSLFTN</sequence>
<dbReference type="Proteomes" id="UP000274922">
    <property type="component" value="Unassembled WGS sequence"/>
</dbReference>
<keyword evidence="5" id="KW-1185">Reference proteome</keyword>
<protein>
    <recommendedName>
        <fullName evidence="1">peptidyl-tRNA hydrolase</fullName>
        <ecNumber evidence="1">3.1.1.29</ecNumber>
    </recommendedName>
</protein>
<evidence type="ECO:0000256" key="1">
    <source>
        <dbReference type="ARBA" id="ARBA00013260"/>
    </source>
</evidence>
<name>A0A4P9X1Q8_9FUNG</name>
<dbReference type="GO" id="GO:0004045">
    <property type="term" value="F:peptidyl-tRNA hydrolase activity"/>
    <property type="evidence" value="ECO:0007669"/>
    <property type="project" value="UniProtKB-EC"/>
</dbReference>
<dbReference type="SUPFAM" id="SSF102462">
    <property type="entry name" value="Peptidyl-tRNA hydrolase II"/>
    <property type="match status" value="1"/>
</dbReference>
<organism evidence="4 5">
    <name type="scientific">Caulochytrium protostelioides</name>
    <dbReference type="NCBI Taxonomy" id="1555241"/>
    <lineage>
        <taxon>Eukaryota</taxon>
        <taxon>Fungi</taxon>
        <taxon>Fungi incertae sedis</taxon>
        <taxon>Chytridiomycota</taxon>
        <taxon>Chytridiomycota incertae sedis</taxon>
        <taxon>Chytridiomycetes</taxon>
        <taxon>Caulochytriales</taxon>
        <taxon>Caulochytriaceae</taxon>
        <taxon>Caulochytrium</taxon>
    </lineage>
</organism>
<comment type="catalytic activity">
    <reaction evidence="3">
        <text>an N-acyl-L-alpha-aminoacyl-tRNA + H2O = an N-acyl-L-amino acid + a tRNA + H(+)</text>
        <dbReference type="Rhea" id="RHEA:54448"/>
        <dbReference type="Rhea" id="RHEA-COMP:10123"/>
        <dbReference type="Rhea" id="RHEA-COMP:13883"/>
        <dbReference type="ChEBI" id="CHEBI:15377"/>
        <dbReference type="ChEBI" id="CHEBI:15378"/>
        <dbReference type="ChEBI" id="CHEBI:59874"/>
        <dbReference type="ChEBI" id="CHEBI:78442"/>
        <dbReference type="ChEBI" id="CHEBI:138191"/>
        <dbReference type="EC" id="3.1.1.29"/>
    </reaction>
</comment>
<keyword evidence="2" id="KW-0378">Hydrolase</keyword>
<evidence type="ECO:0000256" key="3">
    <source>
        <dbReference type="ARBA" id="ARBA00048707"/>
    </source>
</evidence>
<dbReference type="EC" id="3.1.1.29" evidence="1"/>
<dbReference type="InterPro" id="IPR002833">
    <property type="entry name" value="PTH2"/>
</dbReference>
<dbReference type="EMBL" id="ML014354">
    <property type="protein sequence ID" value="RKO98848.1"/>
    <property type="molecule type" value="Genomic_DNA"/>
</dbReference>
<evidence type="ECO:0000313" key="5">
    <source>
        <dbReference type="Proteomes" id="UP000274922"/>
    </source>
</evidence>
<evidence type="ECO:0000313" key="4">
    <source>
        <dbReference type="EMBL" id="RKO98848.1"/>
    </source>
</evidence>